<sequence length="114" mass="12464">MRPPADAHAPQSTIMLLPRPDYLVKPFSPGELAARARSVLRRSAPPPAAEPTTVARRRPSGPPRRPSNPTTPVQLNGVRPTQRRPPRLDGTRPTQRRPSRLDGTRPNPTAPIPA</sequence>
<dbReference type="EMBL" id="SMFZ01000002">
    <property type="protein sequence ID" value="TCK20812.1"/>
    <property type="molecule type" value="Genomic_DNA"/>
</dbReference>
<dbReference type="InterPro" id="IPR011006">
    <property type="entry name" value="CheY-like_superfamily"/>
</dbReference>
<gene>
    <name evidence="2" type="ORF">EV378_4776</name>
</gene>
<dbReference type="AlphaFoldDB" id="A0A4R1HTR3"/>
<organism evidence="2 3">
    <name type="scientific">Pseudonocardia endophytica</name>
    <dbReference type="NCBI Taxonomy" id="401976"/>
    <lineage>
        <taxon>Bacteria</taxon>
        <taxon>Bacillati</taxon>
        <taxon>Actinomycetota</taxon>
        <taxon>Actinomycetes</taxon>
        <taxon>Pseudonocardiales</taxon>
        <taxon>Pseudonocardiaceae</taxon>
        <taxon>Pseudonocardia</taxon>
    </lineage>
</organism>
<evidence type="ECO:0008006" key="4">
    <source>
        <dbReference type="Google" id="ProtNLM"/>
    </source>
</evidence>
<dbReference type="Gene3D" id="6.10.250.690">
    <property type="match status" value="1"/>
</dbReference>
<evidence type="ECO:0000313" key="3">
    <source>
        <dbReference type="Proteomes" id="UP000295560"/>
    </source>
</evidence>
<evidence type="ECO:0000313" key="2">
    <source>
        <dbReference type="EMBL" id="TCK20812.1"/>
    </source>
</evidence>
<accession>A0A4R1HTR3</accession>
<protein>
    <recommendedName>
        <fullName evidence="4">Response regulatory domain-containing protein</fullName>
    </recommendedName>
</protein>
<feature type="region of interest" description="Disordered" evidence="1">
    <location>
        <begin position="36"/>
        <end position="114"/>
    </location>
</feature>
<dbReference type="Proteomes" id="UP000295560">
    <property type="component" value="Unassembled WGS sequence"/>
</dbReference>
<comment type="caution">
    <text evidence="2">The sequence shown here is derived from an EMBL/GenBank/DDBJ whole genome shotgun (WGS) entry which is preliminary data.</text>
</comment>
<reference evidence="2 3" key="1">
    <citation type="submission" date="2019-03" db="EMBL/GenBank/DDBJ databases">
        <title>Sequencing the genomes of 1000 actinobacteria strains.</title>
        <authorList>
            <person name="Klenk H.-P."/>
        </authorList>
    </citation>
    <scope>NUCLEOTIDE SEQUENCE [LARGE SCALE GENOMIC DNA]</scope>
    <source>
        <strain evidence="2 3">DSM 44969</strain>
    </source>
</reference>
<evidence type="ECO:0000256" key="1">
    <source>
        <dbReference type="SAM" id="MobiDB-lite"/>
    </source>
</evidence>
<keyword evidence="3" id="KW-1185">Reference proteome</keyword>
<name>A0A4R1HTR3_PSEEN</name>
<proteinExistence type="predicted"/>
<dbReference type="SUPFAM" id="SSF52172">
    <property type="entry name" value="CheY-like"/>
    <property type="match status" value="1"/>
</dbReference>